<dbReference type="Pfam" id="PF00989">
    <property type="entry name" value="PAS"/>
    <property type="match status" value="1"/>
</dbReference>
<dbReference type="SMART" id="SM00388">
    <property type="entry name" value="HisKA"/>
    <property type="match status" value="1"/>
</dbReference>
<name>A0A6J4STC6_9ACTN</name>
<evidence type="ECO:0000256" key="6">
    <source>
        <dbReference type="ARBA" id="ARBA00022777"/>
    </source>
</evidence>
<dbReference type="Gene3D" id="1.10.287.130">
    <property type="match status" value="1"/>
</dbReference>
<evidence type="ECO:0000256" key="2">
    <source>
        <dbReference type="ARBA" id="ARBA00004236"/>
    </source>
</evidence>
<dbReference type="Pfam" id="PF08447">
    <property type="entry name" value="PAS_3"/>
    <property type="match status" value="1"/>
</dbReference>
<dbReference type="CDD" id="cd00130">
    <property type="entry name" value="PAS"/>
    <property type="match status" value="2"/>
</dbReference>
<keyword evidence="7" id="KW-0902">Two-component regulatory system</keyword>
<dbReference type="GO" id="GO:0000155">
    <property type="term" value="F:phosphorelay sensor kinase activity"/>
    <property type="evidence" value="ECO:0007669"/>
    <property type="project" value="InterPro"/>
</dbReference>
<dbReference type="Gene3D" id="3.30.565.10">
    <property type="entry name" value="Histidine kinase-like ATPase, C-terminal domain"/>
    <property type="match status" value="1"/>
</dbReference>
<dbReference type="EMBL" id="CADCVK010000406">
    <property type="protein sequence ID" value="CAA9504805.1"/>
    <property type="molecule type" value="Genomic_DNA"/>
</dbReference>
<organism evidence="11">
    <name type="scientific">uncultured Rubrobacteraceae bacterium</name>
    <dbReference type="NCBI Taxonomy" id="349277"/>
    <lineage>
        <taxon>Bacteria</taxon>
        <taxon>Bacillati</taxon>
        <taxon>Actinomycetota</taxon>
        <taxon>Rubrobacteria</taxon>
        <taxon>Rubrobacterales</taxon>
        <taxon>Rubrobacteraceae</taxon>
        <taxon>environmental samples</taxon>
    </lineage>
</organism>
<feature type="domain" description="PAC" evidence="10">
    <location>
        <begin position="390"/>
        <end position="440"/>
    </location>
</feature>
<dbReference type="PRINTS" id="PR00344">
    <property type="entry name" value="BCTRLSENSOR"/>
</dbReference>
<reference evidence="11" key="1">
    <citation type="submission" date="2020-02" db="EMBL/GenBank/DDBJ databases">
        <authorList>
            <person name="Meier V. D."/>
        </authorList>
    </citation>
    <scope>NUCLEOTIDE SEQUENCE</scope>
    <source>
        <strain evidence="11">AVDCRST_MAG12</strain>
    </source>
</reference>
<comment type="catalytic activity">
    <reaction evidence="1">
        <text>ATP + protein L-histidine = ADP + protein N-phospho-L-histidine.</text>
        <dbReference type="EC" id="2.7.13.3"/>
    </reaction>
</comment>
<sequence>RSFELRYSLRRKDGEVRHVEERGRGLHGEGGVVEAIEGVVYDVTERVRAEERLAEAERRYRTLVEQIPAVTYVQEAGGDGAMTYVSPQMEGMLGYAPEECVSDPEHWIKVLHPEDRERVLAANDRSNATGEPFDEEYRMLARDGSVVWLHDASVVLPGAEGRPSYRQGVMYDVTERRQTQEALHASELRLRTVIEQSPLGINIFAPDGTSLLTNGAWDELWYLDAEEAARQANVFEDDQLHDAGLIRYVERSAAEGAPIIAPLLLFDPANTGREGRPRWLRTLIYPVKGEDGRVLETVLLLEDFTERKRAEDALEESEERYRAVIEQSAEAIWMFDPETKRVLETNAAFQQMLGYDAEELRAMTNYDFIAHSREDVDRAVGAKVRDAENSRSERKYRMKNGKLLDVEVGGTMISYRGKNVVCSVARDITERKRVEGEIRETNRRLGELATLRADFTAMVAHELDTPLAVIRGYADVLATGELGPAESGRALAQIQAETEVLNALVEDVRVAASAERRDFVVSPREVPVDELLDAAARFVVTLPGDHPLCVEYSTEGGRWDGVRAGFADPFMFGGADGREVWADRYRIGQVLRNLLANAVKYSPEGTPIGLRAVSGEAPGRLRIEVTDRGPGIHPDDVERVFEKFGRGRSPEGRKVSGLGLGLYLSRRILRAHGSDLTVGPRPDGDGSVFGFELGEVER</sequence>
<dbReference type="PANTHER" id="PTHR43304">
    <property type="entry name" value="PHYTOCHROME-LIKE PROTEIN CPH1"/>
    <property type="match status" value="1"/>
</dbReference>
<dbReference type="EC" id="2.7.13.3" evidence="3"/>
<feature type="domain" description="PAC" evidence="10">
    <location>
        <begin position="133"/>
        <end position="185"/>
    </location>
</feature>
<dbReference type="SUPFAM" id="SSF55874">
    <property type="entry name" value="ATPase domain of HSP90 chaperone/DNA topoisomerase II/histidine kinase"/>
    <property type="match status" value="1"/>
</dbReference>
<dbReference type="InterPro" id="IPR013656">
    <property type="entry name" value="PAS_4"/>
</dbReference>
<dbReference type="SUPFAM" id="SSF47384">
    <property type="entry name" value="Homodimeric domain of signal transducing histidine kinase"/>
    <property type="match status" value="1"/>
</dbReference>
<dbReference type="Pfam" id="PF08448">
    <property type="entry name" value="PAS_4"/>
    <property type="match status" value="1"/>
</dbReference>
<feature type="domain" description="PAC" evidence="10">
    <location>
        <begin position="264"/>
        <end position="316"/>
    </location>
</feature>
<dbReference type="InterPro" id="IPR013767">
    <property type="entry name" value="PAS_fold"/>
</dbReference>
<dbReference type="PROSITE" id="PS50112">
    <property type="entry name" value="PAS"/>
    <property type="match status" value="2"/>
</dbReference>
<dbReference type="SMART" id="SM00387">
    <property type="entry name" value="HATPase_c"/>
    <property type="match status" value="1"/>
</dbReference>
<protein>
    <recommendedName>
        <fullName evidence="3">histidine kinase</fullName>
        <ecNumber evidence="3">2.7.13.3</ecNumber>
    </recommendedName>
</protein>
<keyword evidence="5" id="KW-0808">Transferase</keyword>
<feature type="domain" description="PAS" evidence="9">
    <location>
        <begin position="317"/>
        <end position="360"/>
    </location>
</feature>
<dbReference type="InterPro" id="IPR000014">
    <property type="entry name" value="PAS"/>
</dbReference>
<dbReference type="Pfam" id="PF02518">
    <property type="entry name" value="HATPase_c"/>
    <property type="match status" value="1"/>
</dbReference>
<evidence type="ECO:0000256" key="1">
    <source>
        <dbReference type="ARBA" id="ARBA00000085"/>
    </source>
</evidence>
<dbReference type="InterPro" id="IPR004358">
    <property type="entry name" value="Sig_transdc_His_kin-like_C"/>
</dbReference>
<dbReference type="InterPro" id="IPR036890">
    <property type="entry name" value="HATPase_C_sf"/>
</dbReference>
<dbReference type="CDD" id="cd00075">
    <property type="entry name" value="HATPase"/>
    <property type="match status" value="1"/>
</dbReference>
<evidence type="ECO:0000256" key="3">
    <source>
        <dbReference type="ARBA" id="ARBA00012438"/>
    </source>
</evidence>
<dbReference type="GO" id="GO:0006355">
    <property type="term" value="P:regulation of DNA-templated transcription"/>
    <property type="evidence" value="ECO:0007669"/>
    <property type="project" value="InterPro"/>
</dbReference>
<keyword evidence="6" id="KW-0418">Kinase</keyword>
<dbReference type="SMART" id="SM00091">
    <property type="entry name" value="PAS"/>
    <property type="match status" value="2"/>
</dbReference>
<feature type="domain" description="PAC" evidence="10">
    <location>
        <begin position="3"/>
        <end position="55"/>
    </location>
</feature>
<dbReference type="InterPro" id="IPR003594">
    <property type="entry name" value="HATPase_dom"/>
</dbReference>
<comment type="subcellular location">
    <subcellularLocation>
        <location evidence="2">Cell membrane</location>
    </subcellularLocation>
</comment>
<dbReference type="PROSITE" id="PS50109">
    <property type="entry name" value="HIS_KIN"/>
    <property type="match status" value="1"/>
</dbReference>
<dbReference type="InterPro" id="IPR001610">
    <property type="entry name" value="PAC"/>
</dbReference>
<dbReference type="InterPro" id="IPR052162">
    <property type="entry name" value="Sensor_kinase/Photoreceptor"/>
</dbReference>
<dbReference type="InterPro" id="IPR000700">
    <property type="entry name" value="PAS-assoc_C"/>
</dbReference>
<dbReference type="InterPro" id="IPR013655">
    <property type="entry name" value="PAS_fold_3"/>
</dbReference>
<dbReference type="Gene3D" id="3.30.450.20">
    <property type="entry name" value="PAS domain"/>
    <property type="match status" value="4"/>
</dbReference>
<feature type="non-terminal residue" evidence="11">
    <location>
        <position position="1"/>
    </location>
</feature>
<dbReference type="InterPro" id="IPR005467">
    <property type="entry name" value="His_kinase_dom"/>
</dbReference>
<dbReference type="PROSITE" id="PS50113">
    <property type="entry name" value="PAC"/>
    <property type="match status" value="4"/>
</dbReference>
<dbReference type="NCBIfam" id="TIGR00229">
    <property type="entry name" value="sensory_box"/>
    <property type="match status" value="2"/>
</dbReference>
<keyword evidence="4" id="KW-0597">Phosphoprotein</keyword>
<dbReference type="SMART" id="SM00086">
    <property type="entry name" value="PAC"/>
    <property type="match status" value="4"/>
</dbReference>
<dbReference type="GO" id="GO:0005886">
    <property type="term" value="C:plasma membrane"/>
    <property type="evidence" value="ECO:0007669"/>
    <property type="project" value="UniProtKB-SubCell"/>
</dbReference>
<dbReference type="InterPro" id="IPR003661">
    <property type="entry name" value="HisK_dim/P_dom"/>
</dbReference>
<dbReference type="CDD" id="cd00082">
    <property type="entry name" value="HisKA"/>
    <property type="match status" value="1"/>
</dbReference>
<accession>A0A6J4STC6</accession>
<feature type="domain" description="Histidine kinase" evidence="8">
    <location>
        <begin position="458"/>
        <end position="697"/>
    </location>
</feature>
<evidence type="ECO:0000256" key="7">
    <source>
        <dbReference type="ARBA" id="ARBA00023012"/>
    </source>
</evidence>
<dbReference type="AlphaFoldDB" id="A0A6J4STC6"/>
<dbReference type="InterPro" id="IPR036097">
    <property type="entry name" value="HisK_dim/P_sf"/>
</dbReference>
<evidence type="ECO:0000256" key="4">
    <source>
        <dbReference type="ARBA" id="ARBA00022553"/>
    </source>
</evidence>
<proteinExistence type="predicted"/>
<dbReference type="SUPFAM" id="SSF55785">
    <property type="entry name" value="PYP-like sensor domain (PAS domain)"/>
    <property type="match status" value="4"/>
</dbReference>
<dbReference type="InterPro" id="IPR035965">
    <property type="entry name" value="PAS-like_dom_sf"/>
</dbReference>
<evidence type="ECO:0000256" key="5">
    <source>
        <dbReference type="ARBA" id="ARBA00022679"/>
    </source>
</evidence>
<evidence type="ECO:0000259" key="8">
    <source>
        <dbReference type="PROSITE" id="PS50109"/>
    </source>
</evidence>
<feature type="domain" description="PAS" evidence="9">
    <location>
        <begin position="56"/>
        <end position="130"/>
    </location>
</feature>
<gene>
    <name evidence="11" type="ORF">AVDCRST_MAG12-2884</name>
</gene>
<evidence type="ECO:0000313" key="11">
    <source>
        <dbReference type="EMBL" id="CAA9504805.1"/>
    </source>
</evidence>
<evidence type="ECO:0000259" key="9">
    <source>
        <dbReference type="PROSITE" id="PS50112"/>
    </source>
</evidence>
<evidence type="ECO:0000259" key="10">
    <source>
        <dbReference type="PROSITE" id="PS50113"/>
    </source>
</evidence>
<dbReference type="PANTHER" id="PTHR43304:SF1">
    <property type="entry name" value="PAC DOMAIN-CONTAINING PROTEIN"/>
    <property type="match status" value="1"/>
</dbReference>
<dbReference type="Pfam" id="PF00512">
    <property type="entry name" value="HisKA"/>
    <property type="match status" value="1"/>
</dbReference>